<dbReference type="EMBL" id="AGNL01004855">
    <property type="protein sequence ID" value="EJK73087.1"/>
    <property type="molecule type" value="Genomic_DNA"/>
</dbReference>
<accession>K0TMY6</accession>
<evidence type="ECO:0000313" key="2">
    <source>
        <dbReference type="Proteomes" id="UP000266841"/>
    </source>
</evidence>
<name>K0TMY6_THAOC</name>
<dbReference type="AlphaFoldDB" id="K0TMY6"/>
<dbReference type="Proteomes" id="UP000266841">
    <property type="component" value="Unassembled WGS sequence"/>
</dbReference>
<protein>
    <submittedName>
        <fullName evidence="1">Uncharacterized protein</fullName>
    </submittedName>
</protein>
<gene>
    <name evidence="1" type="ORF">THAOC_05310</name>
</gene>
<sequence>MVNECVSYRKGKVGVKGGDVAPEDMLDDTQVRTYEAVETVESYENGTETTVVEDVEYADEGAEETEDV</sequence>
<feature type="non-terminal residue" evidence="1">
    <location>
        <position position="68"/>
    </location>
</feature>
<comment type="caution">
    <text evidence="1">The sequence shown here is derived from an EMBL/GenBank/DDBJ whole genome shotgun (WGS) entry which is preliminary data.</text>
</comment>
<evidence type="ECO:0000313" key="1">
    <source>
        <dbReference type="EMBL" id="EJK73087.1"/>
    </source>
</evidence>
<keyword evidence="2" id="KW-1185">Reference proteome</keyword>
<reference evidence="1 2" key="1">
    <citation type="journal article" date="2012" name="Genome Biol.">
        <title>Genome and low-iron response of an oceanic diatom adapted to chronic iron limitation.</title>
        <authorList>
            <person name="Lommer M."/>
            <person name="Specht M."/>
            <person name="Roy A.S."/>
            <person name="Kraemer L."/>
            <person name="Andreson R."/>
            <person name="Gutowska M.A."/>
            <person name="Wolf J."/>
            <person name="Bergner S.V."/>
            <person name="Schilhabel M.B."/>
            <person name="Klostermeier U.C."/>
            <person name="Beiko R.G."/>
            <person name="Rosenstiel P."/>
            <person name="Hippler M."/>
            <person name="Laroche J."/>
        </authorList>
    </citation>
    <scope>NUCLEOTIDE SEQUENCE [LARGE SCALE GENOMIC DNA]</scope>
    <source>
        <strain evidence="1 2">CCMP1005</strain>
    </source>
</reference>
<proteinExistence type="predicted"/>
<organism evidence="1 2">
    <name type="scientific">Thalassiosira oceanica</name>
    <name type="common">Marine diatom</name>
    <dbReference type="NCBI Taxonomy" id="159749"/>
    <lineage>
        <taxon>Eukaryota</taxon>
        <taxon>Sar</taxon>
        <taxon>Stramenopiles</taxon>
        <taxon>Ochrophyta</taxon>
        <taxon>Bacillariophyta</taxon>
        <taxon>Coscinodiscophyceae</taxon>
        <taxon>Thalassiosirophycidae</taxon>
        <taxon>Thalassiosirales</taxon>
        <taxon>Thalassiosiraceae</taxon>
        <taxon>Thalassiosira</taxon>
    </lineage>
</organism>